<evidence type="ECO:0000313" key="1">
    <source>
        <dbReference type="EMBL" id="KAK2612585.1"/>
    </source>
</evidence>
<comment type="caution">
    <text evidence="1">The sequence shown here is derived from an EMBL/GenBank/DDBJ whole genome shotgun (WGS) entry which is preliminary data.</text>
</comment>
<dbReference type="AlphaFoldDB" id="A0AAJ0G1X1"/>
<organism evidence="1 2">
    <name type="scientific">Conoideocrella luteorostrata</name>
    <dbReference type="NCBI Taxonomy" id="1105319"/>
    <lineage>
        <taxon>Eukaryota</taxon>
        <taxon>Fungi</taxon>
        <taxon>Dikarya</taxon>
        <taxon>Ascomycota</taxon>
        <taxon>Pezizomycotina</taxon>
        <taxon>Sordariomycetes</taxon>
        <taxon>Hypocreomycetidae</taxon>
        <taxon>Hypocreales</taxon>
        <taxon>Clavicipitaceae</taxon>
        <taxon>Conoideocrella</taxon>
    </lineage>
</organism>
<gene>
    <name evidence="1" type="ORF">QQS21_001356</name>
</gene>
<dbReference type="Proteomes" id="UP001251528">
    <property type="component" value="Unassembled WGS sequence"/>
</dbReference>
<evidence type="ECO:0000313" key="2">
    <source>
        <dbReference type="Proteomes" id="UP001251528"/>
    </source>
</evidence>
<dbReference type="EMBL" id="JASWJB010000014">
    <property type="protein sequence ID" value="KAK2612585.1"/>
    <property type="molecule type" value="Genomic_DNA"/>
</dbReference>
<proteinExistence type="predicted"/>
<reference evidence="1" key="1">
    <citation type="submission" date="2023-06" db="EMBL/GenBank/DDBJ databases">
        <title>Conoideocrella luteorostrata (Hypocreales: Clavicipitaceae), a potential biocontrol fungus for elongate hemlock scale in United States Christmas tree production areas.</title>
        <authorList>
            <person name="Barrett H."/>
            <person name="Lovett B."/>
            <person name="Macias A.M."/>
            <person name="Stajich J.E."/>
            <person name="Kasson M.T."/>
        </authorList>
    </citation>
    <scope>NUCLEOTIDE SEQUENCE</scope>
    <source>
        <strain evidence="1">ARSEF 14590</strain>
    </source>
</reference>
<sequence length="116" mass="13236">MTNKLIIDVDPKEHTTEGHTRQCYLEFNGKRIWGNPMAISCHDNTTKISDALTKADPRFVLYVSEKPHTVEGHIATITIKKGDTVYLDKLSTHDNMRGLRDAVRKALEDDEKKNEN</sequence>
<name>A0AAJ0G1X1_9HYPO</name>
<accession>A0AAJ0G1X1</accession>
<keyword evidence="2" id="KW-1185">Reference proteome</keyword>
<protein>
    <submittedName>
        <fullName evidence="1">Uncharacterized protein</fullName>
    </submittedName>
</protein>